<dbReference type="SMART" id="SM00028">
    <property type="entry name" value="TPR"/>
    <property type="match status" value="4"/>
</dbReference>
<proteinExistence type="predicted"/>
<accession>A0A7R9IK47</accession>
<dbReference type="InterPro" id="IPR011990">
    <property type="entry name" value="TPR-like_helical_dom_sf"/>
</dbReference>
<dbReference type="Pfam" id="PF00515">
    <property type="entry name" value="TPR_1"/>
    <property type="match status" value="1"/>
</dbReference>
<name>A0A7R9IK47_9NEOP</name>
<evidence type="ECO:0000256" key="1">
    <source>
        <dbReference type="PROSITE-ProRule" id="PRU00339"/>
    </source>
</evidence>
<dbReference type="Pfam" id="PF13414">
    <property type="entry name" value="TPR_11"/>
    <property type="match status" value="1"/>
</dbReference>
<keyword evidence="1" id="KW-0802">TPR repeat</keyword>
<gene>
    <name evidence="2" type="ORF">TTEB3V08_LOCUS7791</name>
</gene>
<dbReference type="InterPro" id="IPR019734">
    <property type="entry name" value="TPR_rpt"/>
</dbReference>
<dbReference type="FunFam" id="1.25.40.10:FF:000252">
    <property type="entry name" value="O-linked N-acetylglucosamine (GlcNAc) transferase"/>
    <property type="match status" value="1"/>
</dbReference>
<dbReference type="InterPro" id="IPR037919">
    <property type="entry name" value="OGT"/>
</dbReference>
<feature type="repeat" description="TPR" evidence="1">
    <location>
        <begin position="99"/>
        <end position="132"/>
    </location>
</feature>
<evidence type="ECO:0000313" key="2">
    <source>
        <dbReference type="EMBL" id="CAD7459845.1"/>
    </source>
</evidence>
<dbReference type="SUPFAM" id="SSF48452">
    <property type="entry name" value="TPR-like"/>
    <property type="match status" value="2"/>
</dbReference>
<dbReference type="GO" id="GO:0097363">
    <property type="term" value="F:protein O-acetylglucosaminyltransferase activity"/>
    <property type="evidence" value="ECO:0007669"/>
    <property type="project" value="TreeGrafter"/>
</dbReference>
<dbReference type="Gene3D" id="1.25.40.10">
    <property type="entry name" value="Tetratricopeptide repeat domain"/>
    <property type="match status" value="1"/>
</dbReference>
<feature type="repeat" description="TPR" evidence="1">
    <location>
        <begin position="133"/>
        <end position="166"/>
    </location>
</feature>
<sequence>MQAQQAQQPSHQQITGANVILKMNDIQQISTVGLLELAHREYQNTDYENAERHCMQLWRQENNNTGVLLLLSSIHFQCRRLDKSAHFSTLAIKQNPLLAEAYSNLGNVYKERGQLQEALENYRHAVRLKPDFIDGYINLAAALVAAGDMEQAVQAYVTALQYNPDLYCVRSDLGNLLKALGRLDEAKTPYALAMLRLSVCVDLQVTGTLSASAATSLPWLLPDLPAAHIACYLKAIETRPDFAVAWSNLGCVFNAQGEIWLAIHHFEKAVALDPNFLDAYINLGNVLKEARIFDRITLSSIPFTIPFTTLLFPMDYQDEPIISLSFLGLKYSLVRLELRLCCLMPHKGVGGEGDAGAERGIDFYEMRYTPPPHCAVAKIVMGGELHNLIHCGAEHKHNMASLDRWFKPHCTGQWQSFNHWLLSTLTDRWFKPHFGAGTFLHSLTPQPSFSWSWYVSTQSDSTALLLELELVCFYTVRLHSPPLVGVGTFLHSDSTALLLELELVCFYTV</sequence>
<dbReference type="PROSITE" id="PS50293">
    <property type="entry name" value="TPR_REGION"/>
    <property type="match status" value="2"/>
</dbReference>
<dbReference type="EMBL" id="OE003182">
    <property type="protein sequence ID" value="CAD7459845.1"/>
    <property type="molecule type" value="Genomic_DNA"/>
</dbReference>
<dbReference type="PANTHER" id="PTHR44366:SF1">
    <property type="entry name" value="UDP-N-ACETYLGLUCOSAMINE--PEPTIDE N-ACETYLGLUCOSAMINYLTRANSFERASE 110 KDA SUBUNIT"/>
    <property type="match status" value="1"/>
</dbReference>
<dbReference type="PROSITE" id="PS50005">
    <property type="entry name" value="TPR"/>
    <property type="match status" value="3"/>
</dbReference>
<dbReference type="AlphaFoldDB" id="A0A7R9IK47"/>
<reference evidence="2" key="1">
    <citation type="submission" date="2020-11" db="EMBL/GenBank/DDBJ databases">
        <authorList>
            <person name="Tran Van P."/>
        </authorList>
    </citation>
    <scope>NUCLEOTIDE SEQUENCE</scope>
</reference>
<protein>
    <recommendedName>
        <fullName evidence="3">Protein O-GlcNAc transferase</fullName>
    </recommendedName>
</protein>
<evidence type="ECO:0008006" key="3">
    <source>
        <dbReference type="Google" id="ProtNLM"/>
    </source>
</evidence>
<organism evidence="2">
    <name type="scientific">Timema tahoe</name>
    <dbReference type="NCBI Taxonomy" id="61484"/>
    <lineage>
        <taxon>Eukaryota</taxon>
        <taxon>Metazoa</taxon>
        <taxon>Ecdysozoa</taxon>
        <taxon>Arthropoda</taxon>
        <taxon>Hexapoda</taxon>
        <taxon>Insecta</taxon>
        <taxon>Pterygota</taxon>
        <taxon>Neoptera</taxon>
        <taxon>Polyneoptera</taxon>
        <taxon>Phasmatodea</taxon>
        <taxon>Timematodea</taxon>
        <taxon>Timematoidea</taxon>
        <taxon>Timematidae</taxon>
        <taxon>Timema</taxon>
    </lineage>
</organism>
<dbReference type="GO" id="GO:0006493">
    <property type="term" value="P:protein O-linked glycosylation"/>
    <property type="evidence" value="ECO:0007669"/>
    <property type="project" value="InterPro"/>
</dbReference>
<feature type="repeat" description="TPR" evidence="1">
    <location>
        <begin position="243"/>
        <end position="276"/>
    </location>
</feature>
<dbReference type="PANTHER" id="PTHR44366">
    <property type="entry name" value="UDP-N-ACETYLGLUCOSAMINE--PEPTIDE N-ACETYLGLUCOSAMINYLTRANSFERASE 110 KDA SUBUNIT"/>
    <property type="match status" value="1"/>
</dbReference>